<comment type="caution">
    <text evidence="17">The sequence shown here is derived from an EMBL/GenBank/DDBJ whole genome shotgun (WGS) entry which is preliminary data.</text>
</comment>
<gene>
    <name evidence="17" type="primary">ribF</name>
    <name evidence="17" type="ORF">CAGGBEG34_260029</name>
</gene>
<dbReference type="UniPathway" id="UPA00277">
    <property type="reaction ID" value="UER00407"/>
</dbReference>
<dbReference type="EMBL" id="CAFB01000043">
    <property type="protein sequence ID" value="CCD29581.1"/>
    <property type="molecule type" value="Genomic_DNA"/>
</dbReference>
<comment type="catalytic activity">
    <reaction evidence="14 15">
        <text>FMN + ATP + H(+) = FAD + diphosphate</text>
        <dbReference type="Rhea" id="RHEA:17237"/>
        <dbReference type="ChEBI" id="CHEBI:15378"/>
        <dbReference type="ChEBI" id="CHEBI:30616"/>
        <dbReference type="ChEBI" id="CHEBI:33019"/>
        <dbReference type="ChEBI" id="CHEBI:57692"/>
        <dbReference type="ChEBI" id="CHEBI:58210"/>
        <dbReference type="EC" id="2.7.7.2"/>
    </reaction>
</comment>
<evidence type="ECO:0000256" key="4">
    <source>
        <dbReference type="ARBA" id="ARBA00022630"/>
    </source>
</evidence>
<dbReference type="OrthoDB" id="9803667at2"/>
<protein>
    <recommendedName>
        <fullName evidence="15">Riboflavin biosynthesis protein</fullName>
    </recommendedName>
    <domain>
        <recommendedName>
            <fullName evidence="15">Riboflavin kinase</fullName>
            <ecNumber evidence="15">2.7.1.26</ecNumber>
        </recommendedName>
        <alternativeName>
            <fullName evidence="15">Flavokinase</fullName>
        </alternativeName>
    </domain>
    <domain>
        <recommendedName>
            <fullName evidence="15">FMN adenylyltransferase</fullName>
            <ecNumber evidence="15">2.7.7.2</ecNumber>
        </recommendedName>
        <alternativeName>
            <fullName evidence="15">FAD pyrophosphorylase</fullName>
        </alternativeName>
        <alternativeName>
            <fullName evidence="15">FAD synthase</fullName>
        </alternativeName>
    </domain>
</protein>
<dbReference type="NCBIfam" id="NF004160">
    <property type="entry name" value="PRK05627.1-3"/>
    <property type="match status" value="1"/>
</dbReference>
<proteinExistence type="inferred from homology"/>
<evidence type="ECO:0000256" key="8">
    <source>
        <dbReference type="ARBA" id="ARBA00022741"/>
    </source>
</evidence>
<keyword evidence="9 15" id="KW-0418">Kinase</keyword>
<evidence type="ECO:0000256" key="10">
    <source>
        <dbReference type="ARBA" id="ARBA00022827"/>
    </source>
</evidence>
<evidence type="ECO:0000259" key="16">
    <source>
        <dbReference type="SMART" id="SM00904"/>
    </source>
</evidence>
<dbReference type="SMART" id="SM00904">
    <property type="entry name" value="Flavokinase"/>
    <property type="match status" value="1"/>
</dbReference>
<keyword evidence="8 15" id="KW-0547">Nucleotide-binding</keyword>
<dbReference type="PANTHER" id="PTHR22749">
    <property type="entry name" value="RIBOFLAVIN KINASE/FMN ADENYLYLTRANSFERASE"/>
    <property type="match status" value="1"/>
</dbReference>
<dbReference type="GO" id="GO:0008531">
    <property type="term" value="F:riboflavin kinase activity"/>
    <property type="evidence" value="ECO:0007669"/>
    <property type="project" value="UniProtKB-UniRule"/>
</dbReference>
<dbReference type="Proteomes" id="UP000054051">
    <property type="component" value="Unassembled WGS sequence"/>
</dbReference>
<dbReference type="GO" id="GO:0009398">
    <property type="term" value="P:FMN biosynthetic process"/>
    <property type="evidence" value="ECO:0007669"/>
    <property type="project" value="UniProtKB-UniRule"/>
</dbReference>
<name>G2J9Y4_9BURK</name>
<evidence type="ECO:0000256" key="6">
    <source>
        <dbReference type="ARBA" id="ARBA00022679"/>
    </source>
</evidence>
<dbReference type="NCBIfam" id="NF004159">
    <property type="entry name" value="PRK05627.1-2"/>
    <property type="match status" value="1"/>
</dbReference>
<dbReference type="GO" id="GO:0005524">
    <property type="term" value="F:ATP binding"/>
    <property type="evidence" value="ECO:0007669"/>
    <property type="project" value="UniProtKB-UniRule"/>
</dbReference>
<dbReference type="EC" id="2.7.1.26" evidence="15"/>
<dbReference type="CDD" id="cd02064">
    <property type="entry name" value="FAD_synthetase_N"/>
    <property type="match status" value="1"/>
</dbReference>
<keyword evidence="12" id="KW-0511">Multifunctional enzyme</keyword>
<dbReference type="Pfam" id="PF01687">
    <property type="entry name" value="Flavokinase"/>
    <property type="match status" value="1"/>
</dbReference>
<evidence type="ECO:0000256" key="5">
    <source>
        <dbReference type="ARBA" id="ARBA00022643"/>
    </source>
</evidence>
<evidence type="ECO:0000256" key="9">
    <source>
        <dbReference type="ARBA" id="ARBA00022777"/>
    </source>
</evidence>
<dbReference type="GO" id="GO:0006747">
    <property type="term" value="P:FAD biosynthetic process"/>
    <property type="evidence" value="ECO:0007669"/>
    <property type="project" value="UniProtKB-UniRule"/>
</dbReference>
<evidence type="ECO:0000256" key="1">
    <source>
        <dbReference type="ARBA" id="ARBA00002121"/>
    </source>
</evidence>
<dbReference type="PIRSF" id="PIRSF004491">
    <property type="entry name" value="FAD_Synth"/>
    <property type="match status" value="1"/>
</dbReference>
<dbReference type="InterPro" id="IPR015864">
    <property type="entry name" value="FAD_synthase"/>
</dbReference>
<dbReference type="SUPFAM" id="SSF82114">
    <property type="entry name" value="Riboflavin kinase-like"/>
    <property type="match status" value="1"/>
</dbReference>
<keyword evidence="10 15" id="KW-0274">FAD</keyword>
<keyword evidence="7 15" id="KW-0548">Nucleotidyltransferase</keyword>
<dbReference type="NCBIfam" id="NF004163">
    <property type="entry name" value="PRK05627.1-6"/>
    <property type="match status" value="1"/>
</dbReference>
<dbReference type="InterPro" id="IPR023468">
    <property type="entry name" value="Riboflavin_kinase"/>
</dbReference>
<dbReference type="UniPathway" id="UPA00276">
    <property type="reaction ID" value="UER00406"/>
</dbReference>
<evidence type="ECO:0000256" key="11">
    <source>
        <dbReference type="ARBA" id="ARBA00022840"/>
    </source>
</evidence>
<comment type="pathway">
    <text evidence="3 15">Cofactor biosynthesis; FMN biosynthesis; FMN from riboflavin (ATP route): step 1/1.</text>
</comment>
<comment type="similarity">
    <text evidence="15">Belongs to the ribF family.</text>
</comment>
<dbReference type="Gene3D" id="3.40.50.620">
    <property type="entry name" value="HUPs"/>
    <property type="match status" value="1"/>
</dbReference>
<dbReference type="Pfam" id="PF06574">
    <property type="entry name" value="FAD_syn"/>
    <property type="match status" value="1"/>
</dbReference>
<accession>G2J9Y4</accession>
<sequence>MKIFRSLPDASHRRPCALITGNFDGVHRGHQALLARAREYAAAHGLPVYALIFEPHPREFFNPEAAPPRIQLLRDKLEALRAHGVTHAVVEHFNARFAAQSARAFVERILVDGLRARWMLAGDDFRFGRGRGGDFSLLQQEGARFGFEVAQQTTVTDARGARISSSAIRTALIAGDLEAARTLSGRAYGISGHVIHGEKRGRLLGFPTLNLRIAPSRFALAGICVARVHGLAREPLPAVASLGVRPTVDDSGRILLEAHVLDWDGDAYGARVRIEFLKKLRDEEKYTGLDALRAAIAEDVEQARAFFKLTS</sequence>
<evidence type="ECO:0000256" key="14">
    <source>
        <dbReference type="ARBA" id="ARBA00049494"/>
    </source>
</evidence>
<keyword evidence="11 15" id="KW-0067">ATP-binding</keyword>
<dbReference type="EC" id="2.7.7.2" evidence="15"/>
<keyword evidence="18" id="KW-1185">Reference proteome</keyword>
<evidence type="ECO:0000313" key="18">
    <source>
        <dbReference type="Proteomes" id="UP000054051"/>
    </source>
</evidence>
<keyword evidence="6 15" id="KW-0808">Transferase</keyword>
<dbReference type="AlphaFoldDB" id="G2J9Y4"/>
<dbReference type="SUPFAM" id="SSF52374">
    <property type="entry name" value="Nucleotidylyl transferase"/>
    <property type="match status" value="1"/>
</dbReference>
<comment type="catalytic activity">
    <reaction evidence="13 15">
        <text>riboflavin + ATP = FMN + ADP + H(+)</text>
        <dbReference type="Rhea" id="RHEA:14357"/>
        <dbReference type="ChEBI" id="CHEBI:15378"/>
        <dbReference type="ChEBI" id="CHEBI:30616"/>
        <dbReference type="ChEBI" id="CHEBI:57986"/>
        <dbReference type="ChEBI" id="CHEBI:58210"/>
        <dbReference type="ChEBI" id="CHEBI:456216"/>
        <dbReference type="EC" id="2.7.1.26"/>
    </reaction>
</comment>
<dbReference type="InterPro" id="IPR002606">
    <property type="entry name" value="Riboflavin_kinase_bac"/>
</dbReference>
<evidence type="ECO:0000313" key="17">
    <source>
        <dbReference type="EMBL" id="CCD29581.1"/>
    </source>
</evidence>
<dbReference type="PANTHER" id="PTHR22749:SF6">
    <property type="entry name" value="RIBOFLAVIN KINASE"/>
    <property type="match status" value="1"/>
</dbReference>
<dbReference type="RefSeq" id="WP_006682762.1">
    <property type="nucleotide sequence ID" value="NZ_CAFB01000043.1"/>
</dbReference>
<dbReference type="NCBIfam" id="TIGR00083">
    <property type="entry name" value="ribF"/>
    <property type="match status" value="1"/>
</dbReference>
<dbReference type="Gene3D" id="2.40.30.30">
    <property type="entry name" value="Riboflavin kinase-like"/>
    <property type="match status" value="1"/>
</dbReference>
<reference evidence="17 18" key="1">
    <citation type="submission" date="2011-08" db="EMBL/GenBank/DDBJ databases">
        <title>The genome of the obligate endobacterium of an arbuscular mycorrhizal fungus reveals an interphylum network of nutritional interactions.</title>
        <authorList>
            <person name="Ghignone S."/>
            <person name="Salvioli A."/>
            <person name="Anca I."/>
            <person name="Lumini E."/>
            <person name="Ortu G."/>
            <person name="Petiti L."/>
            <person name="Cruveiller S."/>
            <person name="Bianciotto V."/>
            <person name="Piffanelli P."/>
            <person name="Lanfranco L."/>
            <person name="Bonfante P."/>
        </authorList>
    </citation>
    <scope>NUCLEOTIDE SEQUENCE [LARGE SCALE GENOMIC DNA]</scope>
    <source>
        <strain evidence="17 18">BEG34</strain>
    </source>
</reference>
<dbReference type="eggNOG" id="COG0196">
    <property type="taxonomic scope" value="Bacteria"/>
</dbReference>
<keyword evidence="5 15" id="KW-0288">FMN</keyword>
<dbReference type="FunFam" id="3.40.50.620:FF:000021">
    <property type="entry name" value="Riboflavin biosynthesis protein"/>
    <property type="match status" value="1"/>
</dbReference>
<comment type="pathway">
    <text evidence="2 15">Cofactor biosynthesis; FAD biosynthesis; FAD from FMN: step 1/1.</text>
</comment>
<evidence type="ECO:0000256" key="12">
    <source>
        <dbReference type="ARBA" id="ARBA00023268"/>
    </source>
</evidence>
<keyword evidence="4 15" id="KW-0285">Flavoprotein</keyword>
<evidence type="ECO:0000256" key="3">
    <source>
        <dbReference type="ARBA" id="ARBA00005201"/>
    </source>
</evidence>
<dbReference type="InterPro" id="IPR014729">
    <property type="entry name" value="Rossmann-like_a/b/a_fold"/>
</dbReference>
<comment type="function">
    <text evidence="1">Catalyzes the phosphorylation of riboflavin to FMN followed by the adenylation of FMN to FAD.</text>
</comment>
<feature type="domain" description="Riboflavin kinase" evidence="16">
    <location>
        <begin position="183"/>
        <end position="308"/>
    </location>
</feature>
<evidence type="ECO:0000256" key="13">
    <source>
        <dbReference type="ARBA" id="ARBA00047880"/>
    </source>
</evidence>
<dbReference type="InterPro" id="IPR015865">
    <property type="entry name" value="Riboflavin_kinase_bac/euk"/>
</dbReference>
<dbReference type="STRING" id="1070319.CAGGBEG34_260029"/>
<dbReference type="GO" id="GO:0003919">
    <property type="term" value="F:FMN adenylyltransferase activity"/>
    <property type="evidence" value="ECO:0007669"/>
    <property type="project" value="UniProtKB-UniRule"/>
</dbReference>
<dbReference type="GO" id="GO:0009231">
    <property type="term" value="P:riboflavin biosynthetic process"/>
    <property type="evidence" value="ECO:0007669"/>
    <property type="project" value="InterPro"/>
</dbReference>
<evidence type="ECO:0000256" key="2">
    <source>
        <dbReference type="ARBA" id="ARBA00004726"/>
    </source>
</evidence>
<evidence type="ECO:0000256" key="15">
    <source>
        <dbReference type="PIRNR" id="PIRNR004491"/>
    </source>
</evidence>
<dbReference type="InterPro" id="IPR023465">
    <property type="entry name" value="Riboflavin_kinase_dom_sf"/>
</dbReference>
<evidence type="ECO:0000256" key="7">
    <source>
        <dbReference type="ARBA" id="ARBA00022695"/>
    </source>
</evidence>
<organism evidence="17 18">
    <name type="scientific">Candidatus Glomeribacter gigasporarum BEG34</name>
    <dbReference type="NCBI Taxonomy" id="1070319"/>
    <lineage>
        <taxon>Bacteria</taxon>
        <taxon>Pseudomonadati</taxon>
        <taxon>Pseudomonadota</taxon>
        <taxon>Betaproteobacteria</taxon>
        <taxon>Burkholderiales</taxon>
        <taxon>Burkholderiaceae</taxon>
        <taxon>Candidatus Glomeribacter</taxon>
    </lineage>
</organism>